<evidence type="ECO:0000256" key="3">
    <source>
        <dbReference type="PROSITE-ProRule" id="PRU00601"/>
    </source>
</evidence>
<dbReference type="SMART" id="SM00184">
    <property type="entry name" value="RING"/>
    <property type="match status" value="1"/>
</dbReference>
<dbReference type="AlphaFoldDB" id="A0A8J2PSG8"/>
<dbReference type="Proteomes" id="UP000708208">
    <property type="component" value="Unassembled WGS sequence"/>
</dbReference>
<dbReference type="PROSITE" id="PS50089">
    <property type="entry name" value="ZF_RING_2"/>
    <property type="match status" value="1"/>
</dbReference>
<name>A0A8J2PSG8_9HEXA</name>
<dbReference type="PANTHER" id="PTHR21319">
    <property type="entry name" value="RING FINGER AND CHY ZINC FINGER DOMAIN-CONTAINING PROTEIN 1"/>
    <property type="match status" value="1"/>
</dbReference>
<protein>
    <submittedName>
        <fullName evidence="7">Uncharacterized protein</fullName>
    </submittedName>
</protein>
<dbReference type="GO" id="GO:0016567">
    <property type="term" value="P:protein ubiquitination"/>
    <property type="evidence" value="ECO:0007669"/>
    <property type="project" value="TreeGrafter"/>
</dbReference>
<dbReference type="Pfam" id="PF05495">
    <property type="entry name" value="zf-CHY"/>
    <property type="match status" value="1"/>
</dbReference>
<evidence type="ECO:0000313" key="8">
    <source>
        <dbReference type="Proteomes" id="UP000708208"/>
    </source>
</evidence>
<sequence>MNNRYHLSFFSDPANNNKYLCTCCNEEVMDPRPGTSKGGLATVRQPLNRYGSDWNTEESDLGCSHYRRKCQLVCPEKSCLRTYTCRFCHDETEGSHKLDRYNVSMIVCLVCHHQQPVGSTCRRCRTIFGRYYCNLCNLFSDEEQFQYHCYDCGLCRVGPKEQFFHCKRCDMCLSVDLRGGHRCVERASQSECPLCFEDLHTSRVMSRVLPCGHLIHRTCLDELLNKDHKTCPICRDPIPEKFATPIASILPYGLCNLNLPIASAFSAFSPVSSSYSDNCNISTNSPCNSDFLRYMCDFSVCTSLRSLNDKKRSVCSCLNFKRESHVRFQIQIFLNMHRCKPYHESRIHDYSTCLHKCNEVNQHQNSRNAEFLEFWTEIETTRYCV</sequence>
<feature type="domain" description="RING-type" evidence="4">
    <location>
        <begin position="192"/>
        <end position="235"/>
    </location>
</feature>
<accession>A0A8J2PSG8</accession>
<evidence type="ECO:0000256" key="2">
    <source>
        <dbReference type="ARBA" id="ARBA00022833"/>
    </source>
</evidence>
<dbReference type="CDD" id="cd16464">
    <property type="entry name" value="RING-H2_Pirh2-like"/>
    <property type="match status" value="1"/>
</dbReference>
<evidence type="ECO:0000259" key="5">
    <source>
        <dbReference type="PROSITE" id="PS51266"/>
    </source>
</evidence>
<gene>
    <name evidence="7" type="ORF">AFUS01_LOCUS44490</name>
</gene>
<organism evidence="7 8">
    <name type="scientific">Allacma fusca</name>
    <dbReference type="NCBI Taxonomy" id="39272"/>
    <lineage>
        <taxon>Eukaryota</taxon>
        <taxon>Metazoa</taxon>
        <taxon>Ecdysozoa</taxon>
        <taxon>Arthropoda</taxon>
        <taxon>Hexapoda</taxon>
        <taxon>Collembola</taxon>
        <taxon>Symphypleona</taxon>
        <taxon>Sminthuridae</taxon>
        <taxon>Allacma</taxon>
    </lineage>
</organism>
<feature type="domain" description="CTCHY-type" evidence="6">
    <location>
        <begin position="128"/>
        <end position="191"/>
    </location>
</feature>
<dbReference type="InterPro" id="IPR017921">
    <property type="entry name" value="Znf_CTCHY"/>
</dbReference>
<dbReference type="PROSITE" id="PS51270">
    <property type="entry name" value="ZF_CTCHY"/>
    <property type="match status" value="1"/>
</dbReference>
<keyword evidence="1 3" id="KW-0863">Zinc-finger</keyword>
<dbReference type="GO" id="GO:0061630">
    <property type="term" value="F:ubiquitin protein ligase activity"/>
    <property type="evidence" value="ECO:0007669"/>
    <property type="project" value="TreeGrafter"/>
</dbReference>
<feature type="domain" description="CHY-type" evidence="5">
    <location>
        <begin position="56"/>
        <end position="126"/>
    </location>
</feature>
<proteinExistence type="predicted"/>
<evidence type="ECO:0000256" key="1">
    <source>
        <dbReference type="ARBA" id="ARBA00022771"/>
    </source>
</evidence>
<dbReference type="Pfam" id="PF13639">
    <property type="entry name" value="zf-RING_2"/>
    <property type="match status" value="1"/>
</dbReference>
<reference evidence="7" key="1">
    <citation type="submission" date="2021-06" db="EMBL/GenBank/DDBJ databases">
        <authorList>
            <person name="Hodson N. C."/>
            <person name="Mongue J. A."/>
            <person name="Jaron S. K."/>
        </authorList>
    </citation>
    <scope>NUCLEOTIDE SEQUENCE</scope>
</reference>
<dbReference type="GO" id="GO:0006511">
    <property type="term" value="P:ubiquitin-dependent protein catabolic process"/>
    <property type="evidence" value="ECO:0007669"/>
    <property type="project" value="TreeGrafter"/>
</dbReference>
<comment type="caution">
    <text evidence="7">The sequence shown here is derived from an EMBL/GenBank/DDBJ whole genome shotgun (WGS) entry which is preliminary data.</text>
</comment>
<dbReference type="InterPro" id="IPR008913">
    <property type="entry name" value="Znf_CHY"/>
</dbReference>
<evidence type="ECO:0000259" key="4">
    <source>
        <dbReference type="PROSITE" id="PS50089"/>
    </source>
</evidence>
<keyword evidence="8" id="KW-1185">Reference proteome</keyword>
<keyword evidence="1 3" id="KW-0479">Metal-binding</keyword>
<dbReference type="PANTHER" id="PTHR21319:SF53">
    <property type="entry name" value="RING FINGER AND CHY ZINC FINGER DOMAIN-CONTAINING PROTEIN 1"/>
    <property type="match status" value="1"/>
</dbReference>
<dbReference type="GO" id="GO:0005634">
    <property type="term" value="C:nucleus"/>
    <property type="evidence" value="ECO:0007669"/>
    <property type="project" value="TreeGrafter"/>
</dbReference>
<dbReference type="PROSITE" id="PS51266">
    <property type="entry name" value="ZF_CHY"/>
    <property type="match status" value="1"/>
</dbReference>
<dbReference type="EMBL" id="CAJVCH010570503">
    <property type="protein sequence ID" value="CAG7835065.1"/>
    <property type="molecule type" value="Genomic_DNA"/>
</dbReference>
<dbReference type="GO" id="GO:0008270">
    <property type="term" value="F:zinc ion binding"/>
    <property type="evidence" value="ECO:0007669"/>
    <property type="project" value="UniProtKB-KW"/>
</dbReference>
<evidence type="ECO:0000313" key="7">
    <source>
        <dbReference type="EMBL" id="CAG7835065.1"/>
    </source>
</evidence>
<dbReference type="InterPro" id="IPR001841">
    <property type="entry name" value="Znf_RING"/>
</dbReference>
<evidence type="ECO:0000259" key="6">
    <source>
        <dbReference type="PROSITE" id="PS51270"/>
    </source>
</evidence>
<keyword evidence="2" id="KW-0862">Zinc</keyword>
<dbReference type="OrthoDB" id="411372at2759"/>